<gene>
    <name evidence="1" type="ORF">Sradi_2356400</name>
</gene>
<dbReference type="Gene3D" id="3.30.70.270">
    <property type="match status" value="1"/>
</dbReference>
<name>A0AAW2T5J4_SESRA</name>
<dbReference type="Gene3D" id="3.30.420.10">
    <property type="entry name" value="Ribonuclease H-like superfamily/Ribonuclease H"/>
    <property type="match status" value="1"/>
</dbReference>
<dbReference type="AlphaFoldDB" id="A0AAW2T5J4"/>
<dbReference type="SUPFAM" id="SSF56672">
    <property type="entry name" value="DNA/RNA polymerases"/>
    <property type="match status" value="1"/>
</dbReference>
<dbReference type="InterPro" id="IPR043128">
    <property type="entry name" value="Rev_trsase/Diguanyl_cyclase"/>
</dbReference>
<dbReference type="InterPro" id="IPR036397">
    <property type="entry name" value="RNaseH_sf"/>
</dbReference>
<sequence>MTTLSRFLSRGAERGLPFFKTLRKVEGFSWNEECQKAFENLKEYLSKSLVLTKPRMGESFGSGSKEAAPLLSVSPSDGLDKSTVEVYPGQPIASGRMTKWAIELSEHGIEFEARPAIKAQALADFISELTGREDNKHQQEWTMFVDGSSTSSKRGVDIVIKSPEANYIEYAITLEFHASNNEAEYEAILLGCKLIHAAGVGG</sequence>
<comment type="caution">
    <text evidence="1">The sequence shown here is derived from an EMBL/GenBank/DDBJ whole genome shotgun (WGS) entry which is preliminary data.</text>
</comment>
<dbReference type="InterPro" id="IPR012337">
    <property type="entry name" value="RNaseH-like_sf"/>
</dbReference>
<accession>A0AAW2T5J4</accession>
<dbReference type="GO" id="GO:0003676">
    <property type="term" value="F:nucleic acid binding"/>
    <property type="evidence" value="ECO:0007669"/>
    <property type="project" value="InterPro"/>
</dbReference>
<dbReference type="EMBL" id="JACGWJ010000009">
    <property type="protein sequence ID" value="KAL0400131.1"/>
    <property type="molecule type" value="Genomic_DNA"/>
</dbReference>
<proteinExistence type="predicted"/>
<evidence type="ECO:0008006" key="2">
    <source>
        <dbReference type="Google" id="ProtNLM"/>
    </source>
</evidence>
<organism evidence="1">
    <name type="scientific">Sesamum radiatum</name>
    <name type="common">Black benniseed</name>
    <dbReference type="NCBI Taxonomy" id="300843"/>
    <lineage>
        <taxon>Eukaryota</taxon>
        <taxon>Viridiplantae</taxon>
        <taxon>Streptophyta</taxon>
        <taxon>Embryophyta</taxon>
        <taxon>Tracheophyta</taxon>
        <taxon>Spermatophyta</taxon>
        <taxon>Magnoliopsida</taxon>
        <taxon>eudicotyledons</taxon>
        <taxon>Gunneridae</taxon>
        <taxon>Pentapetalae</taxon>
        <taxon>asterids</taxon>
        <taxon>lamiids</taxon>
        <taxon>Lamiales</taxon>
        <taxon>Pedaliaceae</taxon>
        <taxon>Sesamum</taxon>
    </lineage>
</organism>
<dbReference type="PANTHER" id="PTHR48475">
    <property type="entry name" value="RIBONUCLEASE H"/>
    <property type="match status" value="1"/>
</dbReference>
<reference evidence="1" key="1">
    <citation type="submission" date="2020-06" db="EMBL/GenBank/DDBJ databases">
        <authorList>
            <person name="Li T."/>
            <person name="Hu X."/>
            <person name="Zhang T."/>
            <person name="Song X."/>
            <person name="Zhang H."/>
            <person name="Dai N."/>
            <person name="Sheng W."/>
            <person name="Hou X."/>
            <person name="Wei L."/>
        </authorList>
    </citation>
    <scope>NUCLEOTIDE SEQUENCE</scope>
    <source>
        <strain evidence="1">G02</strain>
        <tissue evidence="1">Leaf</tissue>
    </source>
</reference>
<dbReference type="PANTHER" id="PTHR48475:SF2">
    <property type="entry name" value="RIBONUCLEASE H"/>
    <property type="match status" value="1"/>
</dbReference>
<reference evidence="1" key="2">
    <citation type="journal article" date="2024" name="Plant">
        <title>Genomic evolution and insights into agronomic trait innovations of Sesamum species.</title>
        <authorList>
            <person name="Miao H."/>
            <person name="Wang L."/>
            <person name="Qu L."/>
            <person name="Liu H."/>
            <person name="Sun Y."/>
            <person name="Le M."/>
            <person name="Wang Q."/>
            <person name="Wei S."/>
            <person name="Zheng Y."/>
            <person name="Lin W."/>
            <person name="Duan Y."/>
            <person name="Cao H."/>
            <person name="Xiong S."/>
            <person name="Wang X."/>
            <person name="Wei L."/>
            <person name="Li C."/>
            <person name="Ma Q."/>
            <person name="Ju M."/>
            <person name="Zhao R."/>
            <person name="Li G."/>
            <person name="Mu C."/>
            <person name="Tian Q."/>
            <person name="Mei H."/>
            <person name="Zhang T."/>
            <person name="Gao T."/>
            <person name="Zhang H."/>
        </authorList>
    </citation>
    <scope>NUCLEOTIDE SEQUENCE</scope>
    <source>
        <strain evidence="1">G02</strain>
    </source>
</reference>
<dbReference type="SUPFAM" id="SSF53098">
    <property type="entry name" value="Ribonuclease H-like"/>
    <property type="match status" value="1"/>
</dbReference>
<dbReference type="InterPro" id="IPR043502">
    <property type="entry name" value="DNA/RNA_pol_sf"/>
</dbReference>
<evidence type="ECO:0000313" key="1">
    <source>
        <dbReference type="EMBL" id="KAL0400131.1"/>
    </source>
</evidence>
<protein>
    <recommendedName>
        <fullName evidence="2">Gag-pol polyprotein</fullName>
    </recommendedName>
</protein>